<evidence type="ECO:0000259" key="1">
    <source>
        <dbReference type="Pfam" id="PF00534"/>
    </source>
</evidence>
<dbReference type="Pfam" id="PF13439">
    <property type="entry name" value="Glyco_transf_4"/>
    <property type="match status" value="1"/>
</dbReference>
<keyword evidence="3" id="KW-0808">Transferase</keyword>
<dbReference type="SUPFAM" id="SSF53756">
    <property type="entry name" value="UDP-Glycosyltransferase/glycogen phosphorylase"/>
    <property type="match status" value="1"/>
</dbReference>
<evidence type="ECO:0000313" key="3">
    <source>
        <dbReference type="EMBL" id="MBB3903931.1"/>
    </source>
</evidence>
<accession>A0A7W6ANP8</accession>
<feature type="domain" description="Glycosyl transferase family 1" evidence="1">
    <location>
        <begin position="177"/>
        <end position="327"/>
    </location>
</feature>
<dbReference type="CDD" id="cd03811">
    <property type="entry name" value="GT4_GT28_WabH-like"/>
    <property type="match status" value="1"/>
</dbReference>
<name>A0A7W6ANP8_9HYPH</name>
<dbReference type="GO" id="GO:0016757">
    <property type="term" value="F:glycosyltransferase activity"/>
    <property type="evidence" value="ECO:0007669"/>
    <property type="project" value="InterPro"/>
</dbReference>
<dbReference type="RefSeq" id="WP_183507328.1">
    <property type="nucleotide sequence ID" value="NZ_BSPG01000002.1"/>
</dbReference>
<evidence type="ECO:0000313" key="4">
    <source>
        <dbReference type="Proteomes" id="UP000517759"/>
    </source>
</evidence>
<dbReference type="Proteomes" id="UP000517759">
    <property type="component" value="Unassembled WGS sequence"/>
</dbReference>
<protein>
    <submittedName>
        <fullName evidence="3">Glycosyltransferase involved in cell wall biosynthesis</fullName>
    </submittedName>
</protein>
<dbReference type="InterPro" id="IPR028098">
    <property type="entry name" value="Glyco_trans_4-like_N"/>
</dbReference>
<proteinExistence type="predicted"/>
<dbReference type="Gene3D" id="3.40.50.2000">
    <property type="entry name" value="Glycogen Phosphorylase B"/>
    <property type="match status" value="2"/>
</dbReference>
<dbReference type="AlphaFoldDB" id="A0A7W6ANP8"/>
<gene>
    <name evidence="3" type="ORF">GGR33_003445</name>
</gene>
<dbReference type="InterPro" id="IPR001296">
    <property type="entry name" value="Glyco_trans_1"/>
</dbReference>
<reference evidence="3 4" key="1">
    <citation type="submission" date="2020-08" db="EMBL/GenBank/DDBJ databases">
        <title>Genomic Encyclopedia of Type Strains, Phase IV (KMG-IV): sequencing the most valuable type-strain genomes for metagenomic binning, comparative biology and taxonomic classification.</title>
        <authorList>
            <person name="Goeker M."/>
        </authorList>
    </citation>
    <scope>NUCLEOTIDE SEQUENCE [LARGE SCALE GENOMIC DNA]</scope>
    <source>
        <strain evidence="3 4">DSM 24105</strain>
    </source>
</reference>
<sequence length="378" mass="40345">MRILHLANHCHEIGNGIMNVAVDIACRQSERGHAVAMASAGGSYVRLLADHGVGHVDLHQNWREPLTLPRAALGLKALIRSWKPDVVHAHMMTGALLARFVRAGASWRLVTTVHNEWQRSAVLMGVGDRVIAVSAAVAEQMSKRRISISRIDVVRNGPLNSPRRAPDGGDVATLSHPAILTVAGLYARKGIGDLITAFGVLAERHPSAALYIVGDGPDRARFEEQARASGLGGRIHFTGFLADPRSYFRGADIFVLASRSEPFGLVIAEAREAGCAVVGSDVGGIPEVLEGGRAGLLVPPGDPETLGRTLCGLLDDPAALARWRAAAVRELDWLDTRRVADETVQVYQHAIDAYRLRLSGRPAAPGTGHPSPADRPAG</sequence>
<dbReference type="EMBL" id="JACIDN010000006">
    <property type="protein sequence ID" value="MBB3903931.1"/>
    <property type="molecule type" value="Genomic_DNA"/>
</dbReference>
<dbReference type="Pfam" id="PF00534">
    <property type="entry name" value="Glycos_transf_1"/>
    <property type="match status" value="1"/>
</dbReference>
<feature type="domain" description="Glycosyltransferase subfamily 4-like N-terminal" evidence="2">
    <location>
        <begin position="15"/>
        <end position="157"/>
    </location>
</feature>
<evidence type="ECO:0000259" key="2">
    <source>
        <dbReference type="Pfam" id="PF13439"/>
    </source>
</evidence>
<comment type="caution">
    <text evidence="3">The sequence shown here is derived from an EMBL/GenBank/DDBJ whole genome shotgun (WGS) entry which is preliminary data.</text>
</comment>
<dbReference type="PANTHER" id="PTHR12526:SF630">
    <property type="entry name" value="GLYCOSYLTRANSFERASE"/>
    <property type="match status" value="1"/>
</dbReference>
<organism evidence="3 4">
    <name type="scientific">Methylobacterium brachythecii</name>
    <dbReference type="NCBI Taxonomy" id="1176177"/>
    <lineage>
        <taxon>Bacteria</taxon>
        <taxon>Pseudomonadati</taxon>
        <taxon>Pseudomonadota</taxon>
        <taxon>Alphaproteobacteria</taxon>
        <taxon>Hyphomicrobiales</taxon>
        <taxon>Methylobacteriaceae</taxon>
        <taxon>Methylobacterium</taxon>
    </lineage>
</organism>
<dbReference type="PANTHER" id="PTHR12526">
    <property type="entry name" value="GLYCOSYLTRANSFERASE"/>
    <property type="match status" value="1"/>
</dbReference>